<sequence>MASAFSIIMALIVLIPFAGYFISFILAKELTGSHRKAVHISVDITTILLMISVHFIIIAIWGQSYFWLILLTVLCSALFFTILYWRLKGEVDYRGVIRGTWRLNFLLFSMAYLALMVTGLALRVMEST</sequence>
<dbReference type="EMBL" id="LQQY01000012">
    <property type="protein sequence ID" value="KZE49719.1"/>
    <property type="molecule type" value="Genomic_DNA"/>
</dbReference>
<gene>
    <name evidence="1" type="ORF">AV649_01435</name>
</gene>
<evidence type="ECO:0000313" key="2">
    <source>
        <dbReference type="Proteomes" id="UP000076510"/>
    </source>
</evidence>
<dbReference type="OrthoDB" id="2353183at2"/>
<dbReference type="RefSeq" id="WP_048004145.1">
    <property type="nucleotide sequence ID" value="NZ_CAXQIX010000054.1"/>
</dbReference>
<proteinExistence type="predicted"/>
<organism evidence="1 2">
    <name type="scientific">Rossellomorea marisflavi</name>
    <dbReference type="NCBI Taxonomy" id="189381"/>
    <lineage>
        <taxon>Bacteria</taxon>
        <taxon>Bacillati</taxon>
        <taxon>Bacillota</taxon>
        <taxon>Bacilli</taxon>
        <taxon>Bacillales</taxon>
        <taxon>Bacillaceae</taxon>
        <taxon>Rossellomorea</taxon>
    </lineage>
</organism>
<dbReference type="Proteomes" id="UP000076510">
    <property type="component" value="Unassembled WGS sequence"/>
</dbReference>
<dbReference type="AlphaFoldDB" id="A0A0J5VGT6"/>
<evidence type="ECO:0000313" key="1">
    <source>
        <dbReference type="EMBL" id="KZE49719.1"/>
    </source>
</evidence>
<dbReference type="Pfam" id="PF11877">
    <property type="entry name" value="DUF3397"/>
    <property type="match status" value="1"/>
</dbReference>
<protein>
    <submittedName>
        <fullName evidence="1">Uncharacterized protein</fullName>
    </submittedName>
</protein>
<dbReference type="PATRIC" id="fig|189381.10.peg.4200"/>
<dbReference type="InterPro" id="IPR024515">
    <property type="entry name" value="DUF3397"/>
</dbReference>
<reference evidence="2" key="1">
    <citation type="submission" date="2016-01" db="EMBL/GenBank/DDBJ databases">
        <title>Whole genome sequencing of Bhargavaea cecembensis T14.</title>
        <authorList>
            <person name="Hong K.W."/>
        </authorList>
    </citation>
    <scope>NUCLEOTIDE SEQUENCE [LARGE SCALE GENOMIC DNA]</scope>
    <source>
        <strain evidence="2">M19</strain>
    </source>
</reference>
<name>A0A0J5VGT6_9BACI</name>
<accession>A0A0J5VGT6</accession>
<comment type="caution">
    <text evidence="1">The sequence shown here is derived from an EMBL/GenBank/DDBJ whole genome shotgun (WGS) entry which is preliminary data.</text>
</comment>